<dbReference type="RefSeq" id="WP_115729518.1">
    <property type="nucleotide sequence ID" value="NZ_BAAAVY010000011.1"/>
</dbReference>
<dbReference type="EMBL" id="UFSM01000001">
    <property type="protein sequence ID" value="SUU86966.1"/>
    <property type="molecule type" value="Genomic_DNA"/>
</dbReference>
<dbReference type="Proteomes" id="UP000254701">
    <property type="component" value="Unassembled WGS sequence"/>
</dbReference>
<dbReference type="CDD" id="cd15482">
    <property type="entry name" value="Sialidase_non-viral"/>
    <property type="match status" value="2"/>
</dbReference>
<name>A0A380WFI4_AMIAI</name>
<dbReference type="OrthoDB" id="9764804at2"/>
<dbReference type="AlphaFoldDB" id="A0A380WFI4"/>
<evidence type="ECO:0000313" key="1">
    <source>
        <dbReference type="EMBL" id="SUU86966.1"/>
    </source>
</evidence>
<sequence>MTITLYAGLAGDTDPGRFMSSGLLRSRDGGVWERIEKGFPAVPQTFALLADPGRPGEVFAATQDGIFHSADHGDSWSRLDAPKPEFVVWSLTRHPHEPDTLFAGYEPTAIFKSTDNGRSWRNLDVSVGYPDITAGMPRRITRIAVDPTNADRIYASIEIGGLIMSDDGGRSWRQALDGLYVVEDAVDLHSVLVDAEGNVSVTTRVGAFQSRDNGCRWHKLPVPALREKGSYCRVLGQGPADTIYLGAGNDFDGDLGDFFRSTDGGASFQRLDLGAPLKSTVFAMAVDPTDPKRLVCSDKFGHVFLSDDAGDSWRAHPLPRGIGHVFSIAIG</sequence>
<gene>
    <name evidence="1" type="ORF">NCTC10684_00155</name>
</gene>
<dbReference type="PANTHER" id="PTHR43739">
    <property type="entry name" value="XYLOGLUCANASE (EUROFUNG)"/>
    <property type="match status" value="1"/>
</dbReference>
<dbReference type="SUPFAM" id="SSF110296">
    <property type="entry name" value="Oligoxyloglucan reducing end-specific cellobiohydrolase"/>
    <property type="match status" value="1"/>
</dbReference>
<protein>
    <submittedName>
        <fullName evidence="1">Ycf48-like protein</fullName>
    </submittedName>
</protein>
<evidence type="ECO:0000313" key="2">
    <source>
        <dbReference type="Proteomes" id="UP000254701"/>
    </source>
</evidence>
<reference evidence="1 2" key="1">
    <citation type="submission" date="2018-06" db="EMBL/GenBank/DDBJ databases">
        <authorList>
            <consortium name="Pathogen Informatics"/>
            <person name="Doyle S."/>
        </authorList>
    </citation>
    <scope>NUCLEOTIDE SEQUENCE [LARGE SCALE GENOMIC DNA]</scope>
    <source>
        <strain evidence="1 2">NCTC10684</strain>
    </source>
</reference>
<dbReference type="PANTHER" id="PTHR43739:SF5">
    <property type="entry name" value="EXO-ALPHA-SIALIDASE"/>
    <property type="match status" value="1"/>
</dbReference>
<dbReference type="GO" id="GO:0010411">
    <property type="term" value="P:xyloglucan metabolic process"/>
    <property type="evidence" value="ECO:0007669"/>
    <property type="project" value="TreeGrafter"/>
</dbReference>
<dbReference type="InterPro" id="IPR052025">
    <property type="entry name" value="Xyloglucanase_GH74"/>
</dbReference>
<dbReference type="InterPro" id="IPR015943">
    <property type="entry name" value="WD40/YVTN_repeat-like_dom_sf"/>
</dbReference>
<organism evidence="1 2">
    <name type="scientific">Aminobacter aminovorans</name>
    <name type="common">Chelatobacter heintzii</name>
    <dbReference type="NCBI Taxonomy" id="83263"/>
    <lineage>
        <taxon>Bacteria</taxon>
        <taxon>Pseudomonadati</taxon>
        <taxon>Pseudomonadota</taxon>
        <taxon>Alphaproteobacteria</taxon>
        <taxon>Hyphomicrobiales</taxon>
        <taxon>Phyllobacteriaceae</taxon>
        <taxon>Aminobacter</taxon>
    </lineage>
</organism>
<accession>A0A380WFI4</accession>
<dbReference type="Gene3D" id="2.130.10.10">
    <property type="entry name" value="YVTN repeat-like/Quinoprotein amine dehydrogenase"/>
    <property type="match status" value="1"/>
</dbReference>
<proteinExistence type="predicted"/>